<evidence type="ECO:0000256" key="1">
    <source>
        <dbReference type="SAM" id="Phobius"/>
    </source>
</evidence>
<feature type="transmembrane region" description="Helical" evidence="1">
    <location>
        <begin position="30"/>
        <end position="46"/>
    </location>
</feature>
<dbReference type="RefSeq" id="WP_011477992.1">
    <property type="nucleotide sequence ID" value="NZ_LAOI01000001.1"/>
</dbReference>
<dbReference type="EMBL" id="LAOI01000001">
    <property type="protein sequence ID" value="KJV90414.1"/>
    <property type="molecule type" value="Genomic_DNA"/>
</dbReference>
<keyword evidence="1" id="KW-0472">Membrane</keyword>
<gene>
    <name evidence="2" type="ORF">RBEAN4_1417</name>
</gene>
<evidence type="ECO:0000313" key="3">
    <source>
        <dbReference type="Proteomes" id="UP000033661"/>
    </source>
</evidence>
<keyword evidence="3" id="KW-1185">Reference proteome</keyword>
<name>A0A0F3QG45_RICBE</name>
<sequence>MFKNLLFILTILSISFNVYAINNRAYTTSDIVKIAIVLGIVALIFSPAKFRIIVIGTALGLTLAYYTYKYIVPIFISSLNGP</sequence>
<protein>
    <submittedName>
        <fullName evidence="2">Putative membrane protein</fullName>
    </submittedName>
</protein>
<dbReference type="InterPro" id="IPR035116">
    <property type="entry name" value="DUF5510"/>
</dbReference>
<evidence type="ECO:0000313" key="2">
    <source>
        <dbReference type="EMBL" id="KJV90414.1"/>
    </source>
</evidence>
<dbReference type="PATRIC" id="fig|1359193.3.peg.1376"/>
<feature type="transmembrane region" description="Helical" evidence="1">
    <location>
        <begin position="53"/>
        <end position="76"/>
    </location>
</feature>
<dbReference type="AlphaFoldDB" id="A0A0F3QG45"/>
<proteinExistence type="predicted"/>
<reference evidence="2 3" key="1">
    <citation type="submission" date="2015-02" db="EMBL/GenBank/DDBJ databases">
        <title>Genome Sequencing of Rickettsiales.</title>
        <authorList>
            <person name="Daugherty S.C."/>
            <person name="Su Q."/>
            <person name="Abolude K."/>
            <person name="Beier-Sexton M."/>
            <person name="Carlyon J.A."/>
            <person name="Carter R."/>
            <person name="Day N.P."/>
            <person name="Dumler S.J."/>
            <person name="Dyachenko V."/>
            <person name="Godinez A."/>
            <person name="Kurtti T.J."/>
            <person name="Lichay M."/>
            <person name="Mullins K.E."/>
            <person name="Ott S."/>
            <person name="Pappas-Brown V."/>
            <person name="Paris D.H."/>
            <person name="Patel P."/>
            <person name="Richards A.L."/>
            <person name="Sadzewicz L."/>
            <person name="Sears K."/>
            <person name="Seidman D."/>
            <person name="Sengamalay N."/>
            <person name="Stenos J."/>
            <person name="Tallon L.J."/>
            <person name="Vincent G."/>
            <person name="Fraser C.M."/>
            <person name="Munderloh U."/>
            <person name="Dunning-Hotopp J.C."/>
        </authorList>
    </citation>
    <scope>NUCLEOTIDE SEQUENCE [LARGE SCALE GENOMIC DNA]</scope>
    <source>
        <strain evidence="2 3">RML An4</strain>
    </source>
</reference>
<comment type="caution">
    <text evidence="2">The sequence shown here is derived from an EMBL/GenBank/DDBJ whole genome shotgun (WGS) entry which is preliminary data.</text>
</comment>
<organism evidence="2 3">
    <name type="scientific">Rickettsia bellii str. RML An4</name>
    <dbReference type="NCBI Taxonomy" id="1359193"/>
    <lineage>
        <taxon>Bacteria</taxon>
        <taxon>Pseudomonadati</taxon>
        <taxon>Pseudomonadota</taxon>
        <taxon>Alphaproteobacteria</taxon>
        <taxon>Rickettsiales</taxon>
        <taxon>Rickettsiaceae</taxon>
        <taxon>Rickettsieae</taxon>
        <taxon>Rickettsia</taxon>
        <taxon>belli group</taxon>
    </lineage>
</organism>
<dbReference type="Proteomes" id="UP000033661">
    <property type="component" value="Unassembled WGS sequence"/>
</dbReference>
<keyword evidence="1" id="KW-1133">Transmembrane helix</keyword>
<keyword evidence="1" id="KW-0812">Transmembrane</keyword>
<dbReference type="Pfam" id="PF17629">
    <property type="entry name" value="DUF5510"/>
    <property type="match status" value="1"/>
</dbReference>
<accession>A0A0F3QG45</accession>